<sequence>MAARKPGATKPVRLDDLLGADAVASSEAGSAAPAAVAKLLGHVQADADDASDAESDGGSVDSEEDDGPSMYEQMMAQGISAKKQEAEKRRLEAKAASKQAFGAEPAKPAAGPAPGKKARGGLFSAGFLNRKPAARRAAPGASAAKAGQGSAAPPASPAAAPAAAAAAGASGQGAAGSKPRPAAGAGASEARETLPVLEPLPGGGFDLTKELSVPAGAGSSSGRASQRSGAVLPEVQAAMAAGAGAADRLKRDTSWANEELMRRVASDPVLAMGMANPRCQAAIADLQKDPATAKRKYASDPLVRMFLERFVAVMGEHFTKLGAEEDKAKAAEAARQKAAEAEASAAAPIDAEELARMARDKELAADDDDVRRALSDPAVVRAMQDPMVQHCLQVCRTEPHRLPEFTKSARVRNHLMVLKRAGIIQLE</sequence>
<feature type="region of interest" description="Disordered" evidence="1">
    <location>
        <begin position="194"/>
        <end position="229"/>
    </location>
</feature>
<reference evidence="2 3" key="1">
    <citation type="submission" date="2019-07" db="EMBL/GenBank/DDBJ databases">
        <title>Genomes of Cafeteria roenbergensis.</title>
        <authorList>
            <person name="Fischer M.G."/>
            <person name="Hackl T."/>
            <person name="Roman M."/>
        </authorList>
    </citation>
    <scope>NUCLEOTIDE SEQUENCE [LARGE SCALE GENOMIC DNA]</scope>
    <source>
        <strain evidence="2 3">BVI</strain>
    </source>
</reference>
<feature type="compositionally biased region" description="Low complexity" evidence="1">
    <location>
        <begin position="135"/>
        <end position="157"/>
    </location>
</feature>
<feature type="region of interest" description="Disordered" evidence="1">
    <location>
        <begin position="43"/>
        <end position="157"/>
    </location>
</feature>
<dbReference type="AlphaFoldDB" id="A0A5A8CCB2"/>
<evidence type="ECO:0008006" key="4">
    <source>
        <dbReference type="Google" id="ProtNLM"/>
    </source>
</evidence>
<feature type="compositionally biased region" description="Low complexity" evidence="1">
    <location>
        <begin position="215"/>
        <end position="229"/>
    </location>
</feature>
<dbReference type="Proteomes" id="UP000323011">
    <property type="component" value="Unassembled WGS sequence"/>
</dbReference>
<feature type="compositionally biased region" description="Low complexity" evidence="1">
    <location>
        <begin position="96"/>
        <end position="115"/>
    </location>
</feature>
<dbReference type="OMA" id="WANEELM"/>
<organism evidence="2 3">
    <name type="scientific">Cafeteria roenbergensis</name>
    <name type="common">Marine flagellate</name>
    <dbReference type="NCBI Taxonomy" id="33653"/>
    <lineage>
        <taxon>Eukaryota</taxon>
        <taxon>Sar</taxon>
        <taxon>Stramenopiles</taxon>
        <taxon>Bigyra</taxon>
        <taxon>Opalozoa</taxon>
        <taxon>Bicosoecida</taxon>
        <taxon>Cafeteriaceae</taxon>
        <taxon>Cafeteria</taxon>
    </lineage>
</organism>
<evidence type="ECO:0000313" key="2">
    <source>
        <dbReference type="EMBL" id="KAA0150565.1"/>
    </source>
</evidence>
<gene>
    <name evidence="2" type="ORF">FNF29_05140</name>
</gene>
<dbReference type="Gene3D" id="1.10.260.100">
    <property type="match status" value="2"/>
</dbReference>
<protein>
    <recommendedName>
        <fullName evidence="4">STI1 domain-containing protein</fullName>
    </recommendedName>
</protein>
<dbReference type="EMBL" id="VLTN01000033">
    <property type="protein sequence ID" value="KAA0150565.1"/>
    <property type="molecule type" value="Genomic_DNA"/>
</dbReference>
<feature type="region of interest" description="Disordered" evidence="1">
    <location>
        <begin position="170"/>
        <end position="189"/>
    </location>
</feature>
<feature type="compositionally biased region" description="Basic and acidic residues" evidence="1">
    <location>
        <begin position="82"/>
        <end position="95"/>
    </location>
</feature>
<comment type="caution">
    <text evidence="2">The sequence shown here is derived from an EMBL/GenBank/DDBJ whole genome shotgun (WGS) entry which is preliminary data.</text>
</comment>
<proteinExistence type="predicted"/>
<evidence type="ECO:0000256" key="1">
    <source>
        <dbReference type="SAM" id="MobiDB-lite"/>
    </source>
</evidence>
<evidence type="ECO:0000313" key="3">
    <source>
        <dbReference type="Proteomes" id="UP000323011"/>
    </source>
</evidence>
<feature type="compositionally biased region" description="Acidic residues" evidence="1">
    <location>
        <begin position="46"/>
        <end position="67"/>
    </location>
</feature>
<name>A0A5A8CCB2_CAFRO</name>
<keyword evidence="3" id="KW-1185">Reference proteome</keyword>
<accession>A0A5A8CCB2</accession>